<feature type="non-terminal residue" evidence="1">
    <location>
        <position position="1"/>
    </location>
</feature>
<sequence length="48" mass="5661">HDFDNLSSLRLVQYKLFLFILSSHNSTERESMSTPCKKQRSWTDVCDP</sequence>
<accession>A0A8J2L7F6</accession>
<keyword evidence="2" id="KW-1185">Reference proteome</keyword>
<evidence type="ECO:0000313" key="2">
    <source>
        <dbReference type="Proteomes" id="UP000708208"/>
    </source>
</evidence>
<dbReference type="EMBL" id="CAJVCH010540311">
    <property type="protein sequence ID" value="CAG7826578.1"/>
    <property type="molecule type" value="Genomic_DNA"/>
</dbReference>
<evidence type="ECO:0000313" key="1">
    <source>
        <dbReference type="EMBL" id="CAG7826578.1"/>
    </source>
</evidence>
<dbReference type="Proteomes" id="UP000708208">
    <property type="component" value="Unassembled WGS sequence"/>
</dbReference>
<name>A0A8J2L7F6_9HEXA</name>
<reference evidence="1" key="1">
    <citation type="submission" date="2021-06" db="EMBL/GenBank/DDBJ databases">
        <authorList>
            <person name="Hodson N. C."/>
            <person name="Mongue J. A."/>
            <person name="Jaron S. K."/>
        </authorList>
    </citation>
    <scope>NUCLEOTIDE SEQUENCE</scope>
</reference>
<organism evidence="1 2">
    <name type="scientific">Allacma fusca</name>
    <dbReference type="NCBI Taxonomy" id="39272"/>
    <lineage>
        <taxon>Eukaryota</taxon>
        <taxon>Metazoa</taxon>
        <taxon>Ecdysozoa</taxon>
        <taxon>Arthropoda</taxon>
        <taxon>Hexapoda</taxon>
        <taxon>Collembola</taxon>
        <taxon>Symphypleona</taxon>
        <taxon>Sminthuridae</taxon>
        <taxon>Allacma</taxon>
    </lineage>
</organism>
<gene>
    <name evidence="1" type="ORF">AFUS01_LOCUS36625</name>
</gene>
<dbReference type="AlphaFoldDB" id="A0A8J2L7F6"/>
<proteinExistence type="predicted"/>
<protein>
    <submittedName>
        <fullName evidence="1">Uncharacterized protein</fullName>
    </submittedName>
</protein>
<comment type="caution">
    <text evidence="1">The sequence shown here is derived from an EMBL/GenBank/DDBJ whole genome shotgun (WGS) entry which is preliminary data.</text>
</comment>